<reference evidence="1 2" key="1">
    <citation type="submission" date="2014-04" db="EMBL/GenBank/DDBJ databases">
        <title>Evolutionary Origins and Diversification of the Mycorrhizal Mutualists.</title>
        <authorList>
            <consortium name="DOE Joint Genome Institute"/>
            <consortium name="Mycorrhizal Genomics Consortium"/>
            <person name="Kohler A."/>
            <person name="Kuo A."/>
            <person name="Nagy L.G."/>
            <person name="Floudas D."/>
            <person name="Copeland A."/>
            <person name="Barry K.W."/>
            <person name="Cichocki N."/>
            <person name="Veneault-Fourrey C."/>
            <person name="LaButti K."/>
            <person name="Lindquist E.A."/>
            <person name="Lipzen A."/>
            <person name="Lundell T."/>
            <person name="Morin E."/>
            <person name="Murat C."/>
            <person name="Riley R."/>
            <person name="Ohm R."/>
            <person name="Sun H."/>
            <person name="Tunlid A."/>
            <person name="Henrissat B."/>
            <person name="Grigoriev I.V."/>
            <person name="Hibbett D.S."/>
            <person name="Martin F."/>
        </authorList>
    </citation>
    <scope>NUCLEOTIDE SEQUENCE [LARGE SCALE GENOMIC DNA]</scope>
    <source>
        <strain evidence="1 2">FD-317 M1</strain>
    </source>
</reference>
<evidence type="ECO:0000313" key="1">
    <source>
        <dbReference type="EMBL" id="KIK59366.1"/>
    </source>
</evidence>
<dbReference type="AlphaFoldDB" id="A0A0D0BV20"/>
<dbReference type="InterPro" id="IPR032675">
    <property type="entry name" value="LRR_dom_sf"/>
</dbReference>
<evidence type="ECO:0000313" key="2">
    <source>
        <dbReference type="Proteomes" id="UP000053593"/>
    </source>
</evidence>
<accession>A0A0D0BV20</accession>
<name>A0A0D0BV20_9AGAR</name>
<dbReference type="Gene3D" id="3.80.10.10">
    <property type="entry name" value="Ribonuclease Inhibitor"/>
    <property type="match status" value="1"/>
</dbReference>
<keyword evidence="2" id="KW-1185">Reference proteome</keyword>
<protein>
    <recommendedName>
        <fullName evidence="3">F-box domain-containing protein</fullName>
    </recommendedName>
</protein>
<gene>
    <name evidence="1" type="ORF">GYMLUDRAFT_85984</name>
</gene>
<dbReference type="EMBL" id="KN834780">
    <property type="protein sequence ID" value="KIK59366.1"/>
    <property type="molecule type" value="Genomic_DNA"/>
</dbReference>
<dbReference type="HOGENOM" id="CLU_054236_0_0_1"/>
<dbReference type="Proteomes" id="UP000053593">
    <property type="component" value="Unassembled WGS sequence"/>
</dbReference>
<organism evidence="1 2">
    <name type="scientific">Collybiopsis luxurians FD-317 M1</name>
    <dbReference type="NCBI Taxonomy" id="944289"/>
    <lineage>
        <taxon>Eukaryota</taxon>
        <taxon>Fungi</taxon>
        <taxon>Dikarya</taxon>
        <taxon>Basidiomycota</taxon>
        <taxon>Agaricomycotina</taxon>
        <taxon>Agaricomycetes</taxon>
        <taxon>Agaricomycetidae</taxon>
        <taxon>Agaricales</taxon>
        <taxon>Marasmiineae</taxon>
        <taxon>Omphalotaceae</taxon>
        <taxon>Collybiopsis</taxon>
        <taxon>Collybiopsis luxurians</taxon>
    </lineage>
</organism>
<evidence type="ECO:0008006" key="3">
    <source>
        <dbReference type="Google" id="ProtNLM"/>
    </source>
</evidence>
<dbReference type="OrthoDB" id="3071567at2759"/>
<sequence length="451" mass="51275">MHPLLGDSSPKSFLPRASDFLGSEHSAYPETSMDIFEVPRHSSPAKVPEMELLRQISEYTQPYDDVIALLHENHAQPSETPGYQQSFSSPIYVLPTEIMTEILLMVLAGEEFHFYDLDLHCVCEVYILMGVCSWWRELILSHPIFWTLPIDFFWGSGADSSDTEAVRDALKACLSRSGSTLPLKISVRFFDAPSPSQLGLSECLLALAEHKSQWQELTVNVYECRAFEYLFTSVNSGNLGLETEFLFPLLEKLEIGICSRVSSLRPSLLSKIVVNSPRLRTLYLPRSFEATSTFRKSEFKNLTSLTLECYFGRSFGCLLEACPLLQDLDVRDFVPGSDHQELPSIYHTHLRTLTIGRIDPRSTPNVWQSVRLPNLTSLKVAIDYRTLHFSYGDICNRLNDLRRMILLSKCVLQELHFDHLHWISQIDVVAFLEGIPTKSCIVDGLPFERAD</sequence>
<dbReference type="SUPFAM" id="SSF52047">
    <property type="entry name" value="RNI-like"/>
    <property type="match status" value="1"/>
</dbReference>
<proteinExistence type="predicted"/>